<keyword evidence="2" id="KW-1185">Reference proteome</keyword>
<dbReference type="RefSeq" id="WP_290402114.1">
    <property type="nucleotide sequence ID" value="NZ_JAUHLN010000009.1"/>
</dbReference>
<proteinExistence type="predicted"/>
<reference evidence="1" key="1">
    <citation type="submission" date="2023-06" db="EMBL/GenBank/DDBJ databases">
        <title>Draft Genome Sequences of Representative Paenibacillus Polymyxa, Bacillus cereus, Fictibacillus sp., and Brevibacillus agri Strains Isolated from Amazonian Dark Earth.</title>
        <authorList>
            <person name="Pellegrinetti T.A."/>
            <person name="Cunha I.C.M."/>
            <person name="Chaves M.G."/>
            <person name="Freitas A.S."/>
            <person name="Silva A.V.R."/>
            <person name="Tsai S.M."/>
            <person name="Mendes L.W."/>
        </authorList>
    </citation>
    <scope>NUCLEOTIDE SEQUENCE</scope>
    <source>
        <strain evidence="1">CENA-BCM004</strain>
    </source>
</reference>
<comment type="caution">
    <text evidence="1">The sequence shown here is derived from an EMBL/GenBank/DDBJ whole genome shotgun (WGS) entry which is preliminary data.</text>
</comment>
<accession>A0ABT8EDJ7</accession>
<protein>
    <submittedName>
        <fullName evidence="1">Uncharacterized protein</fullName>
    </submittedName>
</protein>
<gene>
    <name evidence="1" type="ORF">QYF49_23965</name>
</gene>
<evidence type="ECO:0000313" key="2">
    <source>
        <dbReference type="Proteomes" id="UP001168694"/>
    </source>
</evidence>
<name>A0ABT8EDJ7_9BACL</name>
<evidence type="ECO:0000313" key="1">
    <source>
        <dbReference type="EMBL" id="MDN4076003.1"/>
    </source>
</evidence>
<dbReference type="Proteomes" id="UP001168694">
    <property type="component" value="Unassembled WGS sequence"/>
</dbReference>
<organism evidence="1 2">
    <name type="scientific">Fictibacillus terranigra</name>
    <dbReference type="NCBI Taxonomy" id="3058424"/>
    <lineage>
        <taxon>Bacteria</taxon>
        <taxon>Bacillati</taxon>
        <taxon>Bacillota</taxon>
        <taxon>Bacilli</taxon>
        <taxon>Bacillales</taxon>
        <taxon>Fictibacillaceae</taxon>
        <taxon>Fictibacillus</taxon>
    </lineage>
</organism>
<sequence length="111" mass="13048">MIKINISTKPKMGFYELNIMFEDEIRFRFIVRAIGLTAKSKRTGLGYMFSLKLSMVLFPWMNIRKRKVLLCYALKMVRSSSSFKKYGKNEVGEMPPARKIPDVTLLKLKRY</sequence>
<dbReference type="EMBL" id="JAUHLN010000009">
    <property type="protein sequence ID" value="MDN4076003.1"/>
    <property type="molecule type" value="Genomic_DNA"/>
</dbReference>